<dbReference type="Proteomes" id="UP000293360">
    <property type="component" value="Unassembled WGS sequence"/>
</dbReference>
<keyword evidence="3" id="KW-1185">Reference proteome</keyword>
<organism evidence="2 3">
    <name type="scientific">Monosporascus ibericus</name>
    <dbReference type="NCBI Taxonomy" id="155417"/>
    <lineage>
        <taxon>Eukaryota</taxon>
        <taxon>Fungi</taxon>
        <taxon>Dikarya</taxon>
        <taxon>Ascomycota</taxon>
        <taxon>Pezizomycotina</taxon>
        <taxon>Sordariomycetes</taxon>
        <taxon>Xylariomycetidae</taxon>
        <taxon>Xylariales</taxon>
        <taxon>Xylariales incertae sedis</taxon>
        <taxon>Monosporascus</taxon>
    </lineage>
</organism>
<dbReference type="AlphaFoldDB" id="A0A4Q4T475"/>
<protein>
    <submittedName>
        <fullName evidence="2">Uncharacterized protein</fullName>
    </submittedName>
</protein>
<dbReference type="OrthoDB" id="4747035at2759"/>
<gene>
    <name evidence="2" type="ORF">DL764_006773</name>
</gene>
<proteinExistence type="predicted"/>
<feature type="compositionally biased region" description="Polar residues" evidence="1">
    <location>
        <begin position="128"/>
        <end position="149"/>
    </location>
</feature>
<feature type="compositionally biased region" description="Basic residues" evidence="1">
    <location>
        <begin position="8"/>
        <end position="17"/>
    </location>
</feature>
<feature type="region of interest" description="Disordered" evidence="1">
    <location>
        <begin position="223"/>
        <end position="256"/>
    </location>
</feature>
<accession>A0A4Q4T475</accession>
<evidence type="ECO:0000256" key="1">
    <source>
        <dbReference type="SAM" id="MobiDB-lite"/>
    </source>
</evidence>
<evidence type="ECO:0000313" key="3">
    <source>
        <dbReference type="Proteomes" id="UP000293360"/>
    </source>
</evidence>
<feature type="region of interest" description="Disordered" evidence="1">
    <location>
        <begin position="1"/>
        <end position="163"/>
    </location>
</feature>
<reference evidence="2 3" key="1">
    <citation type="submission" date="2018-06" db="EMBL/GenBank/DDBJ databases">
        <title>Complete Genomes of Monosporascus.</title>
        <authorList>
            <person name="Robinson A.J."/>
            <person name="Natvig D.O."/>
        </authorList>
    </citation>
    <scope>NUCLEOTIDE SEQUENCE [LARGE SCALE GENOMIC DNA]</scope>
    <source>
        <strain evidence="2 3">CBS 110550</strain>
    </source>
</reference>
<feature type="compositionally biased region" description="Polar residues" evidence="1">
    <location>
        <begin position="237"/>
        <end position="256"/>
    </location>
</feature>
<name>A0A4Q4T475_9PEZI</name>
<dbReference type="EMBL" id="QJNU01000412">
    <property type="protein sequence ID" value="RYO99611.1"/>
    <property type="molecule type" value="Genomic_DNA"/>
</dbReference>
<comment type="caution">
    <text evidence="2">The sequence shown here is derived from an EMBL/GenBank/DDBJ whole genome shotgun (WGS) entry which is preliminary data.</text>
</comment>
<sequence length="403" mass="43722">MHGNMAGRKIKSRKAARRGTEAPEPEGASFPIKVVGHESGVTGAAPLSPKRSAKLPESPQGMPTSLPKKPPPAAPRKPTLLPQRSQESIASLPKKPATPVTAEPAPSWLNPSKLPATPETLPKELPMPSNSSPFAQFTSRLTTPPTTEASPLENKSHSRSSQLTLAQISSLGKALPDCAMRQSDETTASTSDWPTTYNPIVDEPNIEYSATIYNHIAAQISADKPSTPEMAKAQKTAARQTEVQGSNEAEASSSAKVTNDQVTQAIIKCMNTSNQTSQIGIVPAADPSDALELIDARLVAGEKTLTPPEQSLLYHLMPDMGVTYKILLRRVVTHVGNRDHRLTFQLALWFYRQGDYIITRVLLKERLNDIEGAEGDLMDLDEVDELMDSQIALEKLEETMGIR</sequence>
<evidence type="ECO:0000313" key="2">
    <source>
        <dbReference type="EMBL" id="RYO99611.1"/>
    </source>
</evidence>